<dbReference type="Proteomes" id="UP000483802">
    <property type="component" value="Unassembled WGS sequence"/>
</dbReference>
<dbReference type="AlphaFoldDB" id="A0A6L6WYR6"/>
<dbReference type="Gene3D" id="1.10.1740.10">
    <property type="match status" value="1"/>
</dbReference>
<name>A0A6L6WYR6_9ACTN</name>
<evidence type="ECO:0000256" key="1">
    <source>
        <dbReference type="SAM" id="MobiDB-lite"/>
    </source>
</evidence>
<dbReference type="GO" id="GO:0006352">
    <property type="term" value="P:DNA-templated transcription initiation"/>
    <property type="evidence" value="ECO:0007669"/>
    <property type="project" value="InterPro"/>
</dbReference>
<feature type="domain" description="RNA polymerase sigma-70 region 2" evidence="2">
    <location>
        <begin position="52"/>
        <end position="121"/>
    </location>
</feature>
<gene>
    <name evidence="3" type="ORF">GPA10_18280</name>
</gene>
<dbReference type="GO" id="GO:0003700">
    <property type="term" value="F:DNA-binding transcription factor activity"/>
    <property type="evidence" value="ECO:0007669"/>
    <property type="project" value="InterPro"/>
</dbReference>
<feature type="region of interest" description="Disordered" evidence="1">
    <location>
        <begin position="13"/>
        <end position="32"/>
    </location>
</feature>
<sequence>MCTECVRERRRPRAVSYHRPRGLEPDRLHTQGSPAMRHTVPLAVDNDGFTQLYAAYLLKVEGYIAARLPRRDSQLAEDLAAEVFTSLWRTRYAQGRPVEGAPWGLLATIARRRVADHFRLARNVRETAVDTADWSFANRAMAPAAAGTVAPVSSGFRTAHIGGAL</sequence>
<keyword evidence="4" id="KW-1185">Reference proteome</keyword>
<organism evidence="3 4">
    <name type="scientific">Streptomyces typhae</name>
    <dbReference type="NCBI Taxonomy" id="2681492"/>
    <lineage>
        <taxon>Bacteria</taxon>
        <taxon>Bacillati</taxon>
        <taxon>Actinomycetota</taxon>
        <taxon>Actinomycetes</taxon>
        <taxon>Kitasatosporales</taxon>
        <taxon>Streptomycetaceae</taxon>
        <taxon>Streptomyces</taxon>
    </lineage>
</organism>
<evidence type="ECO:0000259" key="2">
    <source>
        <dbReference type="Pfam" id="PF04542"/>
    </source>
</evidence>
<dbReference type="Pfam" id="PF04542">
    <property type="entry name" value="Sigma70_r2"/>
    <property type="match status" value="1"/>
</dbReference>
<reference evidence="3 4" key="1">
    <citation type="submission" date="2019-11" db="EMBL/GenBank/DDBJ databases">
        <title>Streptomyces typhae sp. nov., a novel endophytic actinomycete isolated from the root of cattail pollen (Typha angustifolia L.).</title>
        <authorList>
            <person name="Peng C."/>
        </authorList>
    </citation>
    <scope>NUCLEOTIDE SEQUENCE [LARGE SCALE GENOMIC DNA]</scope>
    <source>
        <strain evidence="4">p1417</strain>
    </source>
</reference>
<evidence type="ECO:0000313" key="3">
    <source>
        <dbReference type="EMBL" id="MVO86652.1"/>
    </source>
</evidence>
<accession>A0A6L6WYR6</accession>
<dbReference type="InterPro" id="IPR013325">
    <property type="entry name" value="RNA_pol_sigma_r2"/>
</dbReference>
<dbReference type="SUPFAM" id="SSF88946">
    <property type="entry name" value="Sigma2 domain of RNA polymerase sigma factors"/>
    <property type="match status" value="1"/>
</dbReference>
<dbReference type="InterPro" id="IPR007627">
    <property type="entry name" value="RNA_pol_sigma70_r2"/>
</dbReference>
<evidence type="ECO:0000313" key="4">
    <source>
        <dbReference type="Proteomes" id="UP000483802"/>
    </source>
</evidence>
<dbReference type="EMBL" id="WPNZ01000009">
    <property type="protein sequence ID" value="MVO86652.1"/>
    <property type="molecule type" value="Genomic_DNA"/>
</dbReference>
<comment type="caution">
    <text evidence="3">The sequence shown here is derived from an EMBL/GenBank/DDBJ whole genome shotgun (WGS) entry which is preliminary data.</text>
</comment>
<proteinExistence type="predicted"/>
<protein>
    <recommendedName>
        <fullName evidence="2">RNA polymerase sigma-70 region 2 domain-containing protein</fullName>
    </recommendedName>
</protein>